<sequence>MVLSLHIFQSFTFFHTYLHILFLSSIFCSFYVLHILLFFSFTHSFTFFATFFIIVGFSSFHFFFNSLKKFLISI</sequence>
<reference evidence="2 3" key="1">
    <citation type="submission" date="2020-08" db="EMBL/GenBank/DDBJ databases">
        <authorList>
            <person name="Koutsovoulos G."/>
            <person name="Danchin GJ E."/>
        </authorList>
    </citation>
    <scope>NUCLEOTIDE SEQUENCE [LARGE SCALE GENOMIC DNA]</scope>
</reference>
<proteinExistence type="predicted"/>
<organism evidence="2 3">
    <name type="scientific">Meloidogyne enterolobii</name>
    <name type="common">Root-knot nematode worm</name>
    <name type="synonym">Meloidogyne mayaguensis</name>
    <dbReference type="NCBI Taxonomy" id="390850"/>
    <lineage>
        <taxon>Eukaryota</taxon>
        <taxon>Metazoa</taxon>
        <taxon>Ecdysozoa</taxon>
        <taxon>Nematoda</taxon>
        <taxon>Chromadorea</taxon>
        <taxon>Rhabditida</taxon>
        <taxon>Tylenchina</taxon>
        <taxon>Tylenchomorpha</taxon>
        <taxon>Tylenchoidea</taxon>
        <taxon>Meloidogynidae</taxon>
        <taxon>Meloidogyninae</taxon>
        <taxon>Meloidogyne</taxon>
    </lineage>
</organism>
<evidence type="ECO:0000313" key="3">
    <source>
        <dbReference type="Proteomes" id="UP000580250"/>
    </source>
</evidence>
<keyword evidence="1" id="KW-0472">Membrane</keyword>
<dbReference type="AlphaFoldDB" id="A0A6V7Y187"/>
<keyword evidence="1" id="KW-0812">Transmembrane</keyword>
<comment type="caution">
    <text evidence="2">The sequence shown here is derived from an EMBL/GenBank/DDBJ whole genome shotgun (WGS) entry which is preliminary data.</text>
</comment>
<feature type="transmembrane region" description="Helical" evidence="1">
    <location>
        <begin position="20"/>
        <end position="39"/>
    </location>
</feature>
<protein>
    <submittedName>
        <fullName evidence="2">Uncharacterized protein</fullName>
    </submittedName>
</protein>
<accession>A0A6V7Y187</accession>
<evidence type="ECO:0000256" key="1">
    <source>
        <dbReference type="SAM" id="Phobius"/>
    </source>
</evidence>
<dbReference type="Proteomes" id="UP000580250">
    <property type="component" value="Unassembled WGS sequence"/>
</dbReference>
<evidence type="ECO:0000313" key="2">
    <source>
        <dbReference type="EMBL" id="CAD2205362.1"/>
    </source>
</evidence>
<dbReference type="EMBL" id="CAJEWN010002808">
    <property type="protein sequence ID" value="CAD2205362.1"/>
    <property type="molecule type" value="Genomic_DNA"/>
</dbReference>
<name>A0A6V7Y187_MELEN</name>
<gene>
    <name evidence="2" type="ORF">MENT_LOCUS59167</name>
</gene>
<keyword evidence="1" id="KW-1133">Transmembrane helix</keyword>
<feature type="transmembrane region" description="Helical" evidence="1">
    <location>
        <begin position="45"/>
        <end position="64"/>
    </location>
</feature>